<proteinExistence type="predicted"/>
<sequence>MFPRKYPWGSSKRKKKEEKLIEQRKYISLDKFVIWEIPSFENGTASLTTGVVESQNPESTKSTSGLSEDLGIAVPSTSTDILQIVEHKNPMPYNYDDPALWPPVNQVLRENFARNPPPQNTEYLSDSGRKIGEKIRNCSKNNFYRTKKKWRCNFT</sequence>
<evidence type="ECO:0000313" key="2">
    <source>
        <dbReference type="EMBL" id="KAG8187988.1"/>
    </source>
</evidence>
<gene>
    <name evidence="2" type="ORF">JTE90_005305</name>
</gene>
<feature type="compositionally biased region" description="Polar residues" evidence="1">
    <location>
        <begin position="51"/>
        <end position="66"/>
    </location>
</feature>
<dbReference type="AlphaFoldDB" id="A0AAV6UWD7"/>
<dbReference type="EMBL" id="JAFNEN010000252">
    <property type="protein sequence ID" value="KAG8187988.1"/>
    <property type="molecule type" value="Genomic_DNA"/>
</dbReference>
<organism evidence="2 3">
    <name type="scientific">Oedothorax gibbosus</name>
    <dbReference type="NCBI Taxonomy" id="931172"/>
    <lineage>
        <taxon>Eukaryota</taxon>
        <taxon>Metazoa</taxon>
        <taxon>Ecdysozoa</taxon>
        <taxon>Arthropoda</taxon>
        <taxon>Chelicerata</taxon>
        <taxon>Arachnida</taxon>
        <taxon>Araneae</taxon>
        <taxon>Araneomorphae</taxon>
        <taxon>Entelegynae</taxon>
        <taxon>Araneoidea</taxon>
        <taxon>Linyphiidae</taxon>
        <taxon>Erigoninae</taxon>
        <taxon>Oedothorax</taxon>
    </lineage>
</organism>
<protein>
    <submittedName>
        <fullName evidence="2">Uncharacterized protein</fullName>
    </submittedName>
</protein>
<evidence type="ECO:0000256" key="1">
    <source>
        <dbReference type="SAM" id="MobiDB-lite"/>
    </source>
</evidence>
<comment type="caution">
    <text evidence="2">The sequence shown here is derived from an EMBL/GenBank/DDBJ whole genome shotgun (WGS) entry which is preliminary data.</text>
</comment>
<reference evidence="2 3" key="1">
    <citation type="journal article" date="2022" name="Nat. Ecol. Evol.">
        <title>A masculinizing supergene underlies an exaggerated male reproductive morph in a spider.</title>
        <authorList>
            <person name="Hendrickx F."/>
            <person name="De Corte Z."/>
            <person name="Sonet G."/>
            <person name="Van Belleghem S.M."/>
            <person name="Kostlbacher S."/>
            <person name="Vangestel C."/>
        </authorList>
    </citation>
    <scope>NUCLEOTIDE SEQUENCE [LARGE SCALE GENOMIC DNA]</scope>
    <source>
        <strain evidence="2">W744_W776</strain>
    </source>
</reference>
<dbReference type="Proteomes" id="UP000827092">
    <property type="component" value="Unassembled WGS sequence"/>
</dbReference>
<accession>A0AAV6UWD7</accession>
<evidence type="ECO:0000313" key="3">
    <source>
        <dbReference type="Proteomes" id="UP000827092"/>
    </source>
</evidence>
<keyword evidence="3" id="KW-1185">Reference proteome</keyword>
<name>A0AAV6UWD7_9ARAC</name>
<feature type="region of interest" description="Disordered" evidence="1">
    <location>
        <begin position="51"/>
        <end position="71"/>
    </location>
</feature>